<sequence>MMKNPPKKKLRPDVATFIEEMAELPLAQHAAYAQREINRLRDSLSLNSLKTYLSLRRTAVRERFGVDDGAFDLLRLTDDEYAQLRQNYQSAVSLRQAEPIRIRHSREMLFTAREMLKTDDRYALILGLALLTGRRPNEIACNPKTRFDFIPIPSVQARAWEKWHIRFRGQVKTRNAKGTMTNSAFTIPVLAPAKEIREAFVRLRDRIAPDLVGMDYEEFNRASNTPLNRRCKAVFGRFWSNDDSADLAEARVGTKARGKRKLEGASVSARDMRIIYAEICSRIFNKTGTNEERCKPSEYYARILGHRENDLTTAQSYAAVVLEDLPRS</sequence>
<organism evidence="2 3">
    <name type="scientific">Magnetospirillum molischianum DSM 120</name>
    <dbReference type="NCBI Taxonomy" id="1150626"/>
    <lineage>
        <taxon>Bacteria</taxon>
        <taxon>Pseudomonadati</taxon>
        <taxon>Pseudomonadota</taxon>
        <taxon>Alphaproteobacteria</taxon>
        <taxon>Rhodospirillales</taxon>
        <taxon>Rhodospirillaceae</taxon>
        <taxon>Magnetospirillum</taxon>
    </lineage>
</organism>
<evidence type="ECO:0000259" key="1">
    <source>
        <dbReference type="Pfam" id="PF16684"/>
    </source>
</evidence>
<dbReference type="RefSeq" id="WP_002730017.1">
    <property type="nucleotide sequence ID" value="NZ_CAHP01000032.1"/>
</dbReference>
<name>H8FVE8_MAGML</name>
<dbReference type="Gene3D" id="1.10.443.30">
    <property type="entry name" value="Telomere resolvase"/>
    <property type="match status" value="1"/>
</dbReference>
<dbReference type="AlphaFoldDB" id="H8FVE8"/>
<dbReference type="InterPro" id="IPR032047">
    <property type="entry name" value="ResT/TelK_cat"/>
</dbReference>
<feature type="domain" description="Telomere resolvase ResT/TelK catalytic" evidence="1">
    <location>
        <begin position="107"/>
        <end position="318"/>
    </location>
</feature>
<dbReference type="STRING" id="1150626.PHAMO_380004"/>
<evidence type="ECO:0000313" key="2">
    <source>
        <dbReference type="EMBL" id="CCG42336.1"/>
    </source>
</evidence>
<protein>
    <recommendedName>
        <fullName evidence="1">Telomere resolvase ResT/TelK catalytic domain-containing protein</fullName>
    </recommendedName>
</protein>
<reference evidence="2 3" key="1">
    <citation type="journal article" date="2012" name="J. Bacteriol.">
        <title>Draft Genome Sequence of the Purple Photosynthetic Bacterium Phaeospirillum molischianum DSM120, a Particularly Versatile Bacterium.</title>
        <authorList>
            <person name="Duquesne K."/>
            <person name="Prima V."/>
            <person name="Ji B."/>
            <person name="Rouy Z."/>
            <person name="Medigue C."/>
            <person name="Talla E."/>
            <person name="Sturgis J.N."/>
        </authorList>
    </citation>
    <scope>NUCLEOTIDE SEQUENCE [LARGE SCALE GENOMIC DNA]</scope>
    <source>
        <strain evidence="3">DSM120</strain>
    </source>
</reference>
<dbReference type="Pfam" id="PF16684">
    <property type="entry name" value="ResT-TelK_cat"/>
    <property type="match status" value="1"/>
</dbReference>
<dbReference type="InterPro" id="IPR038280">
    <property type="entry name" value="ResT/TelK_cat_sf"/>
</dbReference>
<keyword evidence="3" id="KW-1185">Reference proteome</keyword>
<accession>H8FVE8</accession>
<gene>
    <name evidence="2" type="ORF">PHAMO_380004</name>
</gene>
<dbReference type="Proteomes" id="UP000004169">
    <property type="component" value="Unassembled WGS sequence"/>
</dbReference>
<comment type="caution">
    <text evidence="2">The sequence shown here is derived from an EMBL/GenBank/DDBJ whole genome shotgun (WGS) entry which is preliminary data.</text>
</comment>
<evidence type="ECO:0000313" key="3">
    <source>
        <dbReference type="Proteomes" id="UP000004169"/>
    </source>
</evidence>
<proteinExistence type="predicted"/>
<dbReference type="EMBL" id="CAHP01000032">
    <property type="protein sequence ID" value="CCG42336.1"/>
    <property type="molecule type" value="Genomic_DNA"/>
</dbReference>
<dbReference type="eggNOG" id="ENOG502ZR09">
    <property type="taxonomic scope" value="Bacteria"/>
</dbReference>